<dbReference type="Gene3D" id="2.60.40.2700">
    <property type="match status" value="2"/>
</dbReference>
<feature type="domain" description="Dystroglycan-type cadherin-like" evidence="2">
    <location>
        <begin position="755"/>
        <end position="856"/>
    </location>
</feature>
<dbReference type="Pfam" id="PF14252">
    <property type="entry name" value="DUF4347"/>
    <property type="match status" value="1"/>
</dbReference>
<feature type="domain" description="Dystroglycan-type cadherin-like" evidence="2">
    <location>
        <begin position="1367"/>
        <end position="1468"/>
    </location>
</feature>
<feature type="domain" description="Dystroglycan-type cadherin-like" evidence="2">
    <location>
        <begin position="1265"/>
        <end position="1366"/>
    </location>
</feature>
<dbReference type="EMBL" id="AP014545">
    <property type="protein sequence ID" value="BBB25813.1"/>
    <property type="molecule type" value="Genomic_DNA"/>
</dbReference>
<dbReference type="PANTHER" id="PTHR21559:SF21">
    <property type="entry name" value="DYSTROGLYCAN 1"/>
    <property type="match status" value="1"/>
</dbReference>
<dbReference type="InterPro" id="IPR053786">
    <property type="entry name" value="LEPRxLL_CS"/>
</dbReference>
<gene>
    <name evidence="3" type="ORF">AMJAP_1218</name>
</gene>
<reference evidence="3 4" key="1">
    <citation type="journal article" date="2008" name="Int. J. Syst. Evol. Microbiol.">
        <title>Amphritea japonica sp. nov. and Amphritea balenae sp. nov., isolated from the sediment adjacent to sperm whale carcasses off Kagoshima, Japan.</title>
        <authorList>
            <person name="Miyazaki M."/>
            <person name="Nogi Y."/>
            <person name="Fujiwara Y."/>
            <person name="Kawato M."/>
            <person name="Nagahama T."/>
            <person name="Kubokawa K."/>
            <person name="Horikoshi K."/>
        </authorList>
    </citation>
    <scope>NUCLEOTIDE SEQUENCE [LARGE SCALE GENOMIC DNA]</scope>
    <source>
        <strain evidence="3 4">ATCC BAA-1530</strain>
    </source>
</reference>
<dbReference type="PANTHER" id="PTHR21559">
    <property type="entry name" value="DYSTROGLYCAN-RELATED"/>
    <property type="match status" value="1"/>
</dbReference>
<feature type="compositionally biased region" description="Acidic residues" evidence="1">
    <location>
        <begin position="1858"/>
        <end position="1869"/>
    </location>
</feature>
<feature type="domain" description="Dystroglycan-type cadherin-like" evidence="2">
    <location>
        <begin position="1061"/>
        <end position="1162"/>
    </location>
</feature>
<keyword evidence="4" id="KW-1185">Reference proteome</keyword>
<dbReference type="GO" id="GO:0016011">
    <property type="term" value="C:dystroglycan complex"/>
    <property type="evidence" value="ECO:0007669"/>
    <property type="project" value="TreeGrafter"/>
</dbReference>
<dbReference type="SMART" id="SM00736">
    <property type="entry name" value="CADG"/>
    <property type="match status" value="9"/>
</dbReference>
<feature type="domain" description="Dystroglycan-type cadherin-like" evidence="2">
    <location>
        <begin position="959"/>
        <end position="1060"/>
    </location>
</feature>
<feature type="domain" description="Dystroglycan-type cadherin-like" evidence="2">
    <location>
        <begin position="857"/>
        <end position="958"/>
    </location>
</feature>
<dbReference type="SUPFAM" id="SSF49313">
    <property type="entry name" value="Cadherin-like"/>
    <property type="match status" value="9"/>
</dbReference>
<proteinExistence type="predicted"/>
<dbReference type="Gene3D" id="2.60.40.10">
    <property type="entry name" value="Immunoglobulins"/>
    <property type="match status" value="9"/>
</dbReference>
<evidence type="ECO:0000313" key="4">
    <source>
        <dbReference type="Proteomes" id="UP000595663"/>
    </source>
</evidence>
<feature type="domain" description="Dystroglycan-type cadherin-like" evidence="2">
    <location>
        <begin position="1469"/>
        <end position="1569"/>
    </location>
</feature>
<dbReference type="InterPro" id="IPR015919">
    <property type="entry name" value="Cadherin-like_sf"/>
</dbReference>
<dbReference type="InterPro" id="IPR025592">
    <property type="entry name" value="DUF4347"/>
</dbReference>
<evidence type="ECO:0000313" key="3">
    <source>
        <dbReference type="EMBL" id="BBB25813.1"/>
    </source>
</evidence>
<feature type="region of interest" description="Disordered" evidence="1">
    <location>
        <begin position="1831"/>
        <end position="1876"/>
    </location>
</feature>
<dbReference type="Pfam" id="PF05345">
    <property type="entry name" value="He_PIG"/>
    <property type="match status" value="9"/>
</dbReference>
<dbReference type="InterPro" id="IPR013783">
    <property type="entry name" value="Ig-like_fold"/>
</dbReference>
<dbReference type="NCBIfam" id="NF012209">
    <property type="entry name" value="LEPR-8K"/>
    <property type="match status" value="1"/>
</dbReference>
<name>A0A7R6PLT6_9GAMM</name>
<evidence type="ECO:0000256" key="1">
    <source>
        <dbReference type="SAM" id="MobiDB-lite"/>
    </source>
</evidence>
<organism evidence="3 4">
    <name type="scientific">Amphritea japonica ATCC BAA-1530</name>
    <dbReference type="NCBI Taxonomy" id="1278309"/>
    <lineage>
        <taxon>Bacteria</taxon>
        <taxon>Pseudomonadati</taxon>
        <taxon>Pseudomonadota</taxon>
        <taxon>Gammaproteobacteria</taxon>
        <taxon>Oceanospirillales</taxon>
        <taxon>Oceanospirillaceae</taxon>
        <taxon>Amphritea</taxon>
    </lineage>
</organism>
<dbReference type="InterPro" id="IPR006644">
    <property type="entry name" value="Cadg"/>
</dbReference>
<dbReference type="CDD" id="cd11303">
    <property type="entry name" value="Dystroglycan_repeat"/>
    <property type="match status" value="1"/>
</dbReference>
<protein>
    <submittedName>
        <fullName evidence="3">Outer membrane adhesin like protein</fullName>
    </submittedName>
</protein>
<feature type="domain" description="Dystroglycan-type cadherin-like" evidence="2">
    <location>
        <begin position="653"/>
        <end position="754"/>
    </location>
</feature>
<dbReference type="GO" id="GO:0043236">
    <property type="term" value="F:laminin binding"/>
    <property type="evidence" value="ECO:0007669"/>
    <property type="project" value="TreeGrafter"/>
</dbReference>
<dbReference type="GO" id="GO:0005509">
    <property type="term" value="F:calcium ion binding"/>
    <property type="evidence" value="ECO:0007669"/>
    <property type="project" value="InterPro"/>
</dbReference>
<accession>A0A7R6PLT6</accession>
<sequence>MLVDNSLSSLLLEKAEPRILLSADPVSAALAIATDLSDESSTDTQYHFDELLPYLSSTVDPQLPSSPSFDNMMTEPSDSGLNSVSVVREVIFVDTQVPDYLKLINQLEIKDGSSIIVSLNSSENGLDNIGRVLQSYQNIDAIHLISHGSDGTLQLGDTTLNNESLDTYSEKLLSWRDFLNEDADILIYGCNLAASENGVSFVNQLASLTGADIAASDDLTGSNRLGGDWELEYKSGQVEAALVISESTQKSWESVLNLMLSTDGNPNSGAAGLASWNAAAVLDFTPTPSGYGSDTNGSLSFLFGFTGGVNIDALHYVTADISVGTGTPIDLLAGDLLMSLDSDETLSLNNTLDVKAEDIFIFRPDTPGDYSAGTFSLLFTNPTAKDITGFTLVEDATVVGDTTLQKGTFLFSVTGAGADDFGINSFQPDDLSLSPSNGISAQLIDGREEIVAGKDLFQNKIIGIELVENDYSTGGETLSAGTILLTFDGDKGVYADNTLIAERQDIYALNVSETTLVNGATAATVTMFFDGEDILLDENKESLNAITLTDPQSAANSLPTGGVSIDGVATEDNLLAVNLSTLADADGLGAYSYQWQRDGLTITGATTGNYTLGDADVGALISLVVSYTDGAGNLEVVNSGSVGPVANINDDPTVDNAIADQTATENSLFIFTFAADAFGDVDAGDTLSYTAQLVGGGALPSWLVFVPSARTFGGFPLNGDVGTLSIEVIADDGNGGTPAVDSFDLVVGNINNDPTVDNAITNQSATEDSLFSFTFAANTFGDVDVGDTLTYRAQLAGGGTLPTWLSFNPLTRTFEGTPLNGDVGTLSIELIADDGNGGTAAIESFDIVVANTNDDPTVDNAITNQSATEDSLFSFTFAANTFGDVDVGDTLSYSAQLAGGGALPSWLSFNPVTRTFEGIPLNADVGTLSIELIADDSNGGTAAIESFDIVVTNTNDDPTVDNAITNQSATEDSLFSFTFAANTFGDVDVGDTLSYSAQLAGGGALPTWLSFNPVTRTFEGTPLNGDVGTLSIELIADDGNGGTAAIESFDIVVANTNDDPTVDNAINNQSATEDSLFSFTFAANTFGDVDVGDTLSYSAQLAGGGALPTWLSFNPVIRTFEGTPLNADVGTLSIELIADDSNGGTAAIENFDIVVTNTNDDPTVDNVITDQSATEDSLFSFTFAANTFGDVDVGDTLSYSAQLAGGGVLPTWLSFNPVTRTFEGTPLNADVGTLSIELIADDSNGGTAAIESFDIVVANTNDDPTVDNAITDQSATEDSLFSYTFAANSFGDVDVGDTLSYSAQLAGGGVLPTWLSFNPVTRTFEGIPLNADVGTLSIELIADDSNGGTAAIESFDIVVANTNDDPTVDNAITDQSATEDSLFSFTFAANTFGDVDVGDTLSYSAQLAGGGVLPTWLSFNPVTRTFEGIPLNADVGTLSIELIADDSNGGTAAIESFDIVVANTNDDPTVDNAITDQSATEDSLFSFTFAANTFGDVDVGDTLSYSAQLAGGGALPSWLSFNPVTRTFEGIPLNADVGTLSIELIADDSNGGTPAVESFNLEVVPNEAPVGDVSITGSPVIGQVLTLDNTITDADGLGPFSYQWYRDGLPIPGATAAEYTSTALDSGADINVIVSYTDALGNDEQVVSALVSIAVPVEDIILVEPVENEPDDPDDEESSVLAVSADADEPAIASEVVSVTPEAVTVQFHSPKLISSLVDQAYELPSTLNEAIKHQVSVSQLQPILSLLAEPIQLQSLGGFIDGLENLEKGADEQVALETALIGGSIAISSGLSVGYVIWLARSGVLLSSVLTALPAWRFIDPLPILATLSSDDDSKKKDMADNESLDDIVDHEKEPAESDDEDDLDDSDNTGKDKT</sequence>
<evidence type="ECO:0000259" key="2">
    <source>
        <dbReference type="SMART" id="SM00736"/>
    </source>
</evidence>
<feature type="domain" description="Dystroglycan-type cadherin-like" evidence="2">
    <location>
        <begin position="1163"/>
        <end position="1264"/>
    </location>
</feature>
<dbReference type="KEGG" id="ajp:AMJAP_1218"/>
<dbReference type="Proteomes" id="UP000595663">
    <property type="component" value="Chromosome"/>
</dbReference>